<dbReference type="PROSITE" id="PS51470">
    <property type="entry name" value="FG_GAP"/>
    <property type="match status" value="1"/>
</dbReference>
<reference evidence="15 16" key="1">
    <citation type="submission" date="2019-10" db="EMBL/GenBank/DDBJ databases">
        <authorList>
            <person name="Palmer J.M."/>
        </authorList>
    </citation>
    <scope>NUCLEOTIDE SEQUENCE [LARGE SCALE GENOMIC DNA]</scope>
    <source>
        <strain evidence="15 16">TWF696</strain>
    </source>
</reference>
<dbReference type="AlphaFoldDB" id="A0AAV9UFE9"/>
<accession>A0AAV9UFE9</accession>
<dbReference type="InterPro" id="IPR029002">
    <property type="entry name" value="PLPC/GPLD1"/>
</dbReference>
<dbReference type="GO" id="GO:0004621">
    <property type="term" value="F:glycosylphosphatidylinositol phospholipase D activity"/>
    <property type="evidence" value="ECO:0007669"/>
    <property type="project" value="UniProtKB-EC"/>
</dbReference>
<evidence type="ECO:0000256" key="2">
    <source>
        <dbReference type="ARBA" id="ARBA00008652"/>
    </source>
</evidence>
<gene>
    <name evidence="15" type="ORF">TWF696_008969</name>
</gene>
<evidence type="ECO:0000256" key="6">
    <source>
        <dbReference type="ARBA" id="ARBA00022729"/>
    </source>
</evidence>
<keyword evidence="16" id="KW-1185">Reference proteome</keyword>
<dbReference type="EMBL" id="JAVHNQ010000008">
    <property type="protein sequence ID" value="KAK6340645.1"/>
    <property type="molecule type" value="Genomic_DNA"/>
</dbReference>
<name>A0AAV9UFE9_9PEZI</name>
<keyword evidence="7" id="KW-0677">Repeat</keyword>
<comment type="subcellular location">
    <subcellularLocation>
        <location evidence="1">Secreted</location>
    </subcellularLocation>
</comment>
<evidence type="ECO:0000256" key="10">
    <source>
        <dbReference type="ARBA" id="ARBA00029753"/>
    </source>
</evidence>
<comment type="similarity">
    <text evidence="2">Belongs to the GPLD1 family.</text>
</comment>
<evidence type="ECO:0000256" key="13">
    <source>
        <dbReference type="SAM" id="SignalP"/>
    </source>
</evidence>
<evidence type="ECO:0000313" key="15">
    <source>
        <dbReference type="EMBL" id="KAK6340645.1"/>
    </source>
</evidence>
<feature type="repeat" description="FG-GAP" evidence="12">
    <location>
        <begin position="910"/>
        <end position="973"/>
    </location>
</feature>
<dbReference type="Proteomes" id="UP001375240">
    <property type="component" value="Unassembled WGS sequence"/>
</dbReference>
<dbReference type="InterPro" id="IPR028994">
    <property type="entry name" value="Integrin_alpha_N"/>
</dbReference>
<dbReference type="PANTHER" id="PTHR23221">
    <property type="entry name" value="GLYCOSYLPHOSPHATIDYLINOSITOL PHOSPHOLIPASE D"/>
    <property type="match status" value="1"/>
</dbReference>
<evidence type="ECO:0000256" key="3">
    <source>
        <dbReference type="ARBA" id="ARBA00012284"/>
    </source>
</evidence>
<keyword evidence="6 13" id="KW-0732">Signal</keyword>
<keyword evidence="9" id="KW-0325">Glycoprotein</keyword>
<keyword evidence="8" id="KW-0378">Hydrolase</keyword>
<dbReference type="Gene3D" id="2.130.10.130">
    <property type="entry name" value="Integrin alpha, N-terminal"/>
    <property type="match status" value="2"/>
</dbReference>
<evidence type="ECO:0000259" key="14">
    <source>
        <dbReference type="Pfam" id="PF00882"/>
    </source>
</evidence>
<evidence type="ECO:0000256" key="5">
    <source>
        <dbReference type="ARBA" id="ARBA00022525"/>
    </source>
</evidence>
<feature type="domain" description="Phospholipase C/D" evidence="14">
    <location>
        <begin position="72"/>
        <end position="222"/>
    </location>
</feature>
<evidence type="ECO:0000256" key="8">
    <source>
        <dbReference type="ARBA" id="ARBA00022801"/>
    </source>
</evidence>
<dbReference type="EC" id="3.1.4.50" evidence="3"/>
<dbReference type="SUPFAM" id="SSF69318">
    <property type="entry name" value="Integrin alpha N-terminal domain"/>
    <property type="match status" value="1"/>
</dbReference>
<evidence type="ECO:0000256" key="4">
    <source>
        <dbReference type="ARBA" id="ARBA00015988"/>
    </source>
</evidence>
<evidence type="ECO:0000256" key="12">
    <source>
        <dbReference type="PROSITE-ProRule" id="PRU00803"/>
    </source>
</evidence>
<dbReference type="Pfam" id="PF00882">
    <property type="entry name" value="Zn_dep_PLPC"/>
    <property type="match status" value="1"/>
</dbReference>
<dbReference type="InterPro" id="IPR013519">
    <property type="entry name" value="Int_alpha_beta-p"/>
</dbReference>
<comment type="catalytic activity">
    <reaction evidence="11">
        <text>a 6-(alpha-D-glucosaminyl)-1-(1,2-diacyl-sn-glycero-3-phospho)-1D-myo-inositol + H2O = 6-(alpha-D-glucosaminyl)-1D-myo-inositol + a 1,2-diacyl-sn-glycero-3-phosphate + H(+)</text>
        <dbReference type="Rhea" id="RHEA:10832"/>
        <dbReference type="ChEBI" id="CHEBI:15377"/>
        <dbReference type="ChEBI" id="CHEBI:15378"/>
        <dbReference type="ChEBI" id="CHEBI:57997"/>
        <dbReference type="ChEBI" id="CHEBI:58608"/>
        <dbReference type="ChEBI" id="CHEBI:58700"/>
        <dbReference type="EC" id="3.1.4.50"/>
    </reaction>
</comment>
<evidence type="ECO:0000313" key="16">
    <source>
        <dbReference type="Proteomes" id="UP001375240"/>
    </source>
</evidence>
<feature type="signal peptide" evidence="13">
    <location>
        <begin position="1"/>
        <end position="28"/>
    </location>
</feature>
<dbReference type="InterPro" id="IPR013517">
    <property type="entry name" value="FG-GAP"/>
</dbReference>
<comment type="caution">
    <text evidence="15">The sequence shown here is derived from an EMBL/GenBank/DDBJ whole genome shotgun (WGS) entry which is preliminary data.</text>
</comment>
<protein>
    <recommendedName>
        <fullName evidence="4">Phosphatidylinositol-glycan-specific phospholipase D</fullName>
        <ecNumber evidence="3">3.1.4.50</ecNumber>
    </recommendedName>
    <alternativeName>
        <fullName evidence="10">Glycosyl-phosphatidylinositol-specific phospholipase D</fullName>
    </alternativeName>
</protein>
<sequence>MAPSSRIHSVIRACLALLTLLLAGSSSACGVLTHNEVFRRARYLYSLTTPGEDNTPAHRHHQLIANILTTPGYQSAEQAGAFFPDWGYGCFSSDVPSEAAHWPPFIIAAVRHLHTKYGPLFVPATSSTHDGNDGLIANTLWPNGTALTRDQQEHKEKLIAFIFAVALHESSDATWHSLKMYNGYIRMVAGLDFAGSYSDAHSVVDTGGDILLANRLDGLPPESEAKSWVSAGWWVPVDDIFEIYNSMGLPVNNLGFRFCLSRGLAAIHAVVSAGGALYGSFAERSPAMLDFFDEYYLGGMDEMAASAVWCWRNLTEWVVVGIDDGSDGWNMCDIFKLIKARDGGKIEPPDPPDPPFDHDGRKYGERDLFAALRETNGEFEALMERYQDNIYQDELPDGAIKIYIQDPESIASAYRRNTASTDTKPDDDKFGVPRPTPSPFPGAFGDPIYLTTGKPFSKFGSYLSIGSHGLAGMAAGKDVRVAQAGSVDLTASAFVETEDQDYVAGGAVYSIDLTEVIRSQRPNEAIQRMNSRYNKDGETDTTCHVRLTGSMATFTPGDDDKLLSTPPVHPNARFGAATTPLRVNGLTYNIVTAPGASVYNDSSPRIGFVSAGYMDVFLGARRVLRLSFAEFPGGEGVGEREFGTAVVAADFDGSGDEELVLGMPFADGQREGCGVQLAEGEVVVVRVSELLRAAEGCGGQIQELDGVVTRVRIPAEEKRGEECAQNTYEWFGRSLVWLKQSRTLGVGAPGRGKVFFFKLDAQTQALEYTFAIAAGTETAKGAGFGGWGLESGVTPAGKEWVVVGVPNDGSNQVGHVRVYSIVNGGEGVLVARVVSYEQERFGKFGMVMKNDEGEAGLWIASPWANGERGAVWWVDIGAVADWGGGWRGIKNGRGQVQAVMGVEGEVREIVVRELLAGPEPKAHFGASIAVADIDGDGRSDLVVGIPFHGVGRRDENARYAGAVAVYVREDHDA</sequence>
<feature type="chain" id="PRO_5043541535" description="Phosphatidylinositol-glycan-specific phospholipase D" evidence="13">
    <location>
        <begin position="29"/>
        <end position="973"/>
    </location>
</feature>
<evidence type="ECO:0000256" key="11">
    <source>
        <dbReference type="ARBA" id="ARBA00093237"/>
    </source>
</evidence>
<dbReference type="Pfam" id="PF01839">
    <property type="entry name" value="FG-GAP"/>
    <property type="match status" value="1"/>
</dbReference>
<evidence type="ECO:0000256" key="9">
    <source>
        <dbReference type="ARBA" id="ARBA00023180"/>
    </source>
</evidence>
<dbReference type="GO" id="GO:0005576">
    <property type="term" value="C:extracellular region"/>
    <property type="evidence" value="ECO:0007669"/>
    <property type="project" value="UniProtKB-SubCell"/>
</dbReference>
<evidence type="ECO:0000256" key="1">
    <source>
        <dbReference type="ARBA" id="ARBA00004613"/>
    </source>
</evidence>
<organism evidence="15 16">
    <name type="scientific">Orbilia brochopaga</name>
    <dbReference type="NCBI Taxonomy" id="3140254"/>
    <lineage>
        <taxon>Eukaryota</taxon>
        <taxon>Fungi</taxon>
        <taxon>Dikarya</taxon>
        <taxon>Ascomycota</taxon>
        <taxon>Pezizomycotina</taxon>
        <taxon>Orbiliomycetes</taxon>
        <taxon>Orbiliales</taxon>
        <taxon>Orbiliaceae</taxon>
        <taxon>Orbilia</taxon>
    </lineage>
</organism>
<dbReference type="SMART" id="SM00191">
    <property type="entry name" value="Int_alpha"/>
    <property type="match status" value="3"/>
</dbReference>
<evidence type="ECO:0000256" key="7">
    <source>
        <dbReference type="ARBA" id="ARBA00022737"/>
    </source>
</evidence>
<dbReference type="GO" id="GO:0031012">
    <property type="term" value="C:extracellular matrix"/>
    <property type="evidence" value="ECO:0007669"/>
    <property type="project" value="TreeGrafter"/>
</dbReference>
<dbReference type="PROSITE" id="PS51257">
    <property type="entry name" value="PROKAR_LIPOPROTEIN"/>
    <property type="match status" value="1"/>
</dbReference>
<proteinExistence type="inferred from homology"/>
<keyword evidence="5" id="KW-0964">Secreted</keyword>
<dbReference type="PANTHER" id="PTHR23221:SF7">
    <property type="entry name" value="PHOSPHATIDYLINOSITOL-GLYCAN-SPECIFIC PHOSPHOLIPASE D"/>
    <property type="match status" value="1"/>
</dbReference>